<feature type="region of interest" description="Disordered" evidence="1">
    <location>
        <begin position="59"/>
        <end position="81"/>
    </location>
</feature>
<evidence type="ECO:0000313" key="2">
    <source>
        <dbReference type="EMBL" id="AJP48312.1"/>
    </source>
</evidence>
<dbReference type="AlphaFoldDB" id="A0A0C5IZS4"/>
<feature type="region of interest" description="Disordered" evidence="1">
    <location>
        <begin position="114"/>
        <end position="150"/>
    </location>
</feature>
<dbReference type="InterPro" id="IPR021457">
    <property type="entry name" value="DUF3108"/>
</dbReference>
<name>A0A0C5IZS4_9PROT</name>
<dbReference type="KEGG" id="rbu:PG1C_07250"/>
<evidence type="ECO:0000256" key="1">
    <source>
        <dbReference type="SAM" id="MobiDB-lite"/>
    </source>
</evidence>
<accession>A0A0C5IZS4</accession>
<proteinExistence type="predicted"/>
<feature type="compositionally biased region" description="Low complexity" evidence="1">
    <location>
        <begin position="128"/>
        <end position="150"/>
    </location>
</feature>
<dbReference type="EMBL" id="CP010554">
    <property type="protein sequence ID" value="AJP48312.1"/>
    <property type="molecule type" value="Genomic_DNA"/>
</dbReference>
<dbReference type="STRING" id="1565605.PG1C_07250"/>
<protein>
    <recommendedName>
        <fullName evidence="4">DUF3108 domain-containing protein</fullName>
    </recommendedName>
</protein>
<dbReference type="PATRIC" id="fig|1565605.3.peg.1525"/>
<dbReference type="Proteomes" id="UP000061603">
    <property type="component" value="Chromosome"/>
</dbReference>
<keyword evidence="3" id="KW-1185">Reference proteome</keyword>
<organism evidence="2 3">
    <name type="scientific">Rugosibacter aromaticivorans</name>
    <dbReference type="NCBI Taxonomy" id="1565605"/>
    <lineage>
        <taxon>Bacteria</taxon>
        <taxon>Pseudomonadati</taxon>
        <taxon>Pseudomonadota</taxon>
        <taxon>Betaproteobacteria</taxon>
        <taxon>Nitrosomonadales</taxon>
        <taxon>Sterolibacteriaceae</taxon>
        <taxon>Rugosibacter</taxon>
    </lineage>
</organism>
<dbReference type="Pfam" id="PF11306">
    <property type="entry name" value="DUF3108"/>
    <property type="match status" value="1"/>
</dbReference>
<dbReference type="HOGENOM" id="CLU_063619_0_1_4"/>
<evidence type="ECO:0008006" key="4">
    <source>
        <dbReference type="Google" id="ProtNLM"/>
    </source>
</evidence>
<gene>
    <name evidence="2" type="ORF">PG1C_07250</name>
</gene>
<evidence type="ECO:0000313" key="3">
    <source>
        <dbReference type="Proteomes" id="UP000061603"/>
    </source>
</evidence>
<dbReference type="RefSeq" id="WP_202634194.1">
    <property type="nucleotide sequence ID" value="NZ_CP010554.1"/>
</dbReference>
<sequence>MPFALALVASVFLHIAALVSPAWELPALGHEEPAPRLDAVLTPAAPDTTRVTIRPSPVVAAPPATSALPPPKPHRANPHPRVLAVPPAAEATESSLPAETAAATVSPALPVGSTLGVPTFDGPPPVEPTAAEPTPLPATTTPPSAVPVSLPNKGRMRFIVTRGENGLIIGQSINTWAHDGIHYTFTNITETTGLAALFRPARIVQESQGEITPAGLRPLSFSNERKGKKDTADFDWAAHLITYADRIEPVADGTQDMLSMYYQLALQVALDQPMTAIDLSIATGRKLERYHFELIGEETLTYQGSAHATQHLRTKNGEDTIDLWIAKTVHGLPLKIRFTDHKGDIFDQLADDASTENTHE</sequence>
<reference evidence="2 3" key="1">
    <citation type="journal article" date="2015" name="Genome Announc.">
        <title>Complete Genome Sequence of a Novel Bacterium within the Family Rhodocyclaceae That Degrades Polycyclic Aromatic Hydrocarbons.</title>
        <authorList>
            <person name="Singleton D.R."/>
            <person name="Dickey A.N."/>
            <person name="Scholl E.H."/>
            <person name="Wright F.A."/>
            <person name="Aitken M.D."/>
        </authorList>
    </citation>
    <scope>NUCLEOTIDE SEQUENCE [LARGE SCALE GENOMIC DNA]</scope>
    <source>
        <strain evidence="3">PG1-Ca6</strain>
    </source>
</reference>